<organism evidence="3 4">
    <name type="scientific">Profundicola chukchiensis</name>
    <dbReference type="NCBI Taxonomy" id="2961959"/>
    <lineage>
        <taxon>Bacteria</taxon>
        <taxon>Pseudomonadati</taxon>
        <taxon>Bacteroidota</taxon>
        <taxon>Flavobacteriia</taxon>
        <taxon>Flavobacteriales</taxon>
        <taxon>Weeksellaceae</taxon>
        <taxon>Profundicola</taxon>
    </lineage>
</organism>
<evidence type="ECO:0000256" key="1">
    <source>
        <dbReference type="ARBA" id="ARBA00022729"/>
    </source>
</evidence>
<accession>A0A9X4MYY4</accession>
<dbReference type="RefSeq" id="WP_304420951.1">
    <property type="nucleotide sequence ID" value="NZ_JANCMU010000005.1"/>
</dbReference>
<sequence length="281" mass="31564">MRNFTLLMIAIFMSLGLNAQENECAIEVQEGGGNAWGELHKYIFASDFVLQPNQVFNLTSLNFNAILTPGKPVEGATIYFYEDTGMGPGTELGSQEITEVEVDVFGNYANLDHATISLDLNTPFQFVGNADAQTTYWVGIMIDFEQDSMSYIEVTSEFDTANATYFYDFQSESWINGDNPAWPIGGFEHAMVSLYGDCETLAVQDLTETKFNHVVHDNQLFVEHSESIDELIIYNSLGKQLIEKKVKSDKARVNLHSLKPGVYIGNIKVEREIKSFKFVIK</sequence>
<protein>
    <submittedName>
        <fullName evidence="3">T9SS type A sorting domain-containing protein</fullName>
    </submittedName>
</protein>
<proteinExistence type="predicted"/>
<dbReference type="InterPro" id="IPR026444">
    <property type="entry name" value="Secre_tail"/>
</dbReference>
<evidence type="ECO:0000256" key="2">
    <source>
        <dbReference type="SAM" id="SignalP"/>
    </source>
</evidence>
<gene>
    <name evidence="3" type="ORF">NMK71_09145</name>
</gene>
<reference evidence="3" key="1">
    <citation type="submission" date="2022-07" db="EMBL/GenBank/DDBJ databases">
        <title>Description and genome-wide analysis of Profundicola chukchiensis gen. nov., sp. nov., marine bacteria isolated from bottom sediments of the Chukchi Sea.</title>
        <authorList>
            <person name="Romanenko L."/>
            <person name="Otstavnykh N."/>
            <person name="Kurilenko V."/>
            <person name="Eremeev V."/>
            <person name="Velansky P."/>
            <person name="Mikhailov V."/>
            <person name="Isaeva M."/>
        </authorList>
    </citation>
    <scope>NUCLEOTIDE SEQUENCE</scope>
    <source>
        <strain evidence="3">KMM 9713</strain>
    </source>
</reference>
<dbReference type="NCBIfam" id="TIGR04183">
    <property type="entry name" value="Por_Secre_tail"/>
    <property type="match status" value="1"/>
</dbReference>
<dbReference type="AlphaFoldDB" id="A0A9X4MYY4"/>
<feature type="signal peptide" evidence="2">
    <location>
        <begin position="1"/>
        <end position="19"/>
    </location>
</feature>
<evidence type="ECO:0000313" key="3">
    <source>
        <dbReference type="EMBL" id="MDG4946579.1"/>
    </source>
</evidence>
<dbReference type="Proteomes" id="UP001152599">
    <property type="component" value="Unassembled WGS sequence"/>
</dbReference>
<comment type="caution">
    <text evidence="3">The sequence shown here is derived from an EMBL/GenBank/DDBJ whole genome shotgun (WGS) entry which is preliminary data.</text>
</comment>
<evidence type="ECO:0000313" key="4">
    <source>
        <dbReference type="Proteomes" id="UP001152599"/>
    </source>
</evidence>
<dbReference type="EMBL" id="JANCMU010000005">
    <property type="protein sequence ID" value="MDG4946579.1"/>
    <property type="molecule type" value="Genomic_DNA"/>
</dbReference>
<keyword evidence="1 2" id="KW-0732">Signal</keyword>
<name>A0A9X4MYY4_9FLAO</name>
<keyword evidence="4" id="KW-1185">Reference proteome</keyword>
<feature type="chain" id="PRO_5040735864" evidence="2">
    <location>
        <begin position="20"/>
        <end position="281"/>
    </location>
</feature>